<dbReference type="Gene3D" id="2.30.42.10">
    <property type="match status" value="1"/>
</dbReference>
<dbReference type="SMART" id="SM00228">
    <property type="entry name" value="PDZ"/>
    <property type="match status" value="1"/>
</dbReference>
<comment type="cofactor">
    <cofactor evidence="1">
        <name>Zn(2+)</name>
        <dbReference type="ChEBI" id="CHEBI:29105"/>
    </cofactor>
</comment>
<dbReference type="Pfam" id="PF02163">
    <property type="entry name" value="Peptidase_M50"/>
    <property type="match status" value="1"/>
</dbReference>
<gene>
    <name evidence="13" type="ORF">ACCI49_00815</name>
</gene>
<keyword evidence="14" id="KW-1185">Reference proteome</keyword>
<keyword evidence="10 11" id="KW-0472">Membrane</keyword>
<comment type="caution">
    <text evidence="13">The sequence shown here is derived from an EMBL/GenBank/DDBJ whole genome shotgun (WGS) entry which is preliminary data.</text>
</comment>
<evidence type="ECO:0000313" key="13">
    <source>
        <dbReference type="EMBL" id="MFA0809445.1"/>
    </source>
</evidence>
<evidence type="ECO:0000259" key="12">
    <source>
        <dbReference type="SMART" id="SM00228"/>
    </source>
</evidence>
<keyword evidence="5 11" id="KW-0812">Transmembrane</keyword>
<dbReference type="Proteomes" id="UP001569428">
    <property type="component" value="Unassembled WGS sequence"/>
</dbReference>
<dbReference type="RefSeq" id="WP_371837064.1">
    <property type="nucleotide sequence ID" value="NZ_JBGMEK010000001.1"/>
</dbReference>
<dbReference type="InterPro" id="IPR041489">
    <property type="entry name" value="PDZ_6"/>
</dbReference>
<dbReference type="EMBL" id="JBGMEK010000001">
    <property type="protein sequence ID" value="MFA0809445.1"/>
    <property type="molecule type" value="Genomic_DNA"/>
</dbReference>
<evidence type="ECO:0000256" key="11">
    <source>
        <dbReference type="SAM" id="Phobius"/>
    </source>
</evidence>
<protein>
    <submittedName>
        <fullName evidence="13">RIP metalloprotease</fullName>
    </submittedName>
</protein>
<evidence type="ECO:0000256" key="4">
    <source>
        <dbReference type="ARBA" id="ARBA00022670"/>
    </source>
</evidence>
<feature type="transmembrane region" description="Helical" evidence="11">
    <location>
        <begin position="7"/>
        <end position="27"/>
    </location>
</feature>
<evidence type="ECO:0000313" key="14">
    <source>
        <dbReference type="Proteomes" id="UP001569428"/>
    </source>
</evidence>
<comment type="subcellular location">
    <subcellularLocation>
        <location evidence="2">Membrane</location>
        <topology evidence="2">Multi-pass membrane protein</topology>
    </subcellularLocation>
</comment>
<dbReference type="InterPro" id="IPR036034">
    <property type="entry name" value="PDZ_sf"/>
</dbReference>
<evidence type="ECO:0000256" key="10">
    <source>
        <dbReference type="ARBA" id="ARBA00023136"/>
    </source>
</evidence>
<dbReference type="InterPro" id="IPR008915">
    <property type="entry name" value="Peptidase_M50"/>
</dbReference>
<evidence type="ECO:0000256" key="6">
    <source>
        <dbReference type="ARBA" id="ARBA00022801"/>
    </source>
</evidence>
<proteinExistence type="inferred from homology"/>
<evidence type="ECO:0000256" key="3">
    <source>
        <dbReference type="ARBA" id="ARBA00007931"/>
    </source>
</evidence>
<dbReference type="InterPro" id="IPR001478">
    <property type="entry name" value="PDZ"/>
</dbReference>
<evidence type="ECO:0000256" key="9">
    <source>
        <dbReference type="ARBA" id="ARBA00023049"/>
    </source>
</evidence>
<sequence>MQDFITIALAILGLSTIVIIHEFGHFICAKFYNIPIKTFSIGFGPGWSYTYSGIEYRLGIVPLGGYVSFLSHEEMEKRGMPKVMRTFPEFPFKQKILVFAAGPAVNIIFGILLLFFLMPSERTSLAPVISKVQTSSLAEASGIKPGDRIISVAGRSIDTRDDALAQIKSNLLDDNIEFVFKSEAIGVRYSLSAPSSLWREGNGLGILFISAEEAGQNPALVYYREFSFADKALMSVDYAKTIIVSIAKTLIQLPTNSYARDQLGSFIMLGAEGSKVAQRNWIEYLFFIASVNLMIAFVNLLPFPFTDGSQIVLTTIQRVLKRPLPKAVESMYFYLGVAAFASIFVLGITNDMARYIM</sequence>
<organism evidence="13 14">
    <name type="scientific">Microbulbifer epialgicus</name>
    <dbReference type="NCBI Taxonomy" id="393907"/>
    <lineage>
        <taxon>Bacteria</taxon>
        <taxon>Pseudomonadati</taxon>
        <taxon>Pseudomonadota</taxon>
        <taxon>Gammaproteobacteria</taxon>
        <taxon>Cellvibrionales</taxon>
        <taxon>Microbulbiferaceae</taxon>
        <taxon>Microbulbifer</taxon>
    </lineage>
</organism>
<feature type="transmembrane region" description="Helical" evidence="11">
    <location>
        <begin position="96"/>
        <end position="117"/>
    </location>
</feature>
<keyword evidence="6" id="KW-0378">Hydrolase</keyword>
<dbReference type="CDD" id="cd06163">
    <property type="entry name" value="S2P-M50_PDZ_RseP-like"/>
    <property type="match status" value="1"/>
</dbReference>
<comment type="similarity">
    <text evidence="3">Belongs to the peptidase M50B family.</text>
</comment>
<keyword evidence="4" id="KW-0645">Protease</keyword>
<name>A0ABV4NV41_9GAMM</name>
<dbReference type="PANTHER" id="PTHR42837">
    <property type="entry name" value="REGULATOR OF SIGMA-E PROTEASE RSEP"/>
    <property type="match status" value="1"/>
</dbReference>
<feature type="transmembrane region" description="Helical" evidence="11">
    <location>
        <begin position="331"/>
        <end position="349"/>
    </location>
</feature>
<evidence type="ECO:0000256" key="8">
    <source>
        <dbReference type="ARBA" id="ARBA00022989"/>
    </source>
</evidence>
<evidence type="ECO:0000256" key="7">
    <source>
        <dbReference type="ARBA" id="ARBA00022833"/>
    </source>
</evidence>
<feature type="transmembrane region" description="Helical" evidence="11">
    <location>
        <begin position="284"/>
        <end position="305"/>
    </location>
</feature>
<dbReference type="SUPFAM" id="SSF50156">
    <property type="entry name" value="PDZ domain-like"/>
    <property type="match status" value="1"/>
</dbReference>
<keyword evidence="8 11" id="KW-1133">Transmembrane helix</keyword>
<accession>A0ABV4NV41</accession>
<keyword evidence="7" id="KW-0862">Zinc</keyword>
<dbReference type="Pfam" id="PF17820">
    <property type="entry name" value="PDZ_6"/>
    <property type="match status" value="1"/>
</dbReference>
<evidence type="ECO:0000256" key="2">
    <source>
        <dbReference type="ARBA" id="ARBA00004141"/>
    </source>
</evidence>
<evidence type="ECO:0000256" key="1">
    <source>
        <dbReference type="ARBA" id="ARBA00001947"/>
    </source>
</evidence>
<dbReference type="InterPro" id="IPR004387">
    <property type="entry name" value="Pept_M50_Zn"/>
</dbReference>
<dbReference type="PANTHER" id="PTHR42837:SF2">
    <property type="entry name" value="MEMBRANE METALLOPROTEASE ARASP2, CHLOROPLASTIC-RELATED"/>
    <property type="match status" value="1"/>
</dbReference>
<feature type="domain" description="PDZ" evidence="12">
    <location>
        <begin position="111"/>
        <end position="184"/>
    </location>
</feature>
<reference evidence="13 14" key="1">
    <citation type="submission" date="2024-08" db="EMBL/GenBank/DDBJ databases">
        <authorList>
            <person name="Ishaq N."/>
        </authorList>
    </citation>
    <scope>NUCLEOTIDE SEQUENCE [LARGE SCALE GENOMIC DNA]</scope>
    <source>
        <strain evidence="13 14">DSM 18651</strain>
    </source>
</reference>
<keyword evidence="9 13" id="KW-0482">Metalloprotease</keyword>
<evidence type="ECO:0000256" key="5">
    <source>
        <dbReference type="ARBA" id="ARBA00022692"/>
    </source>
</evidence>
<dbReference type="GO" id="GO:0008237">
    <property type="term" value="F:metallopeptidase activity"/>
    <property type="evidence" value="ECO:0007669"/>
    <property type="project" value="UniProtKB-KW"/>
</dbReference>